<keyword evidence="3" id="KW-1185">Reference proteome</keyword>
<name>A0A1I8PLK4_STOCA</name>
<proteinExistence type="predicted"/>
<dbReference type="VEuPathDB" id="VectorBase:SCAU009168"/>
<organism evidence="2 3">
    <name type="scientific">Stomoxys calcitrans</name>
    <name type="common">Stable fly</name>
    <name type="synonym">Conops calcitrans</name>
    <dbReference type="NCBI Taxonomy" id="35570"/>
    <lineage>
        <taxon>Eukaryota</taxon>
        <taxon>Metazoa</taxon>
        <taxon>Ecdysozoa</taxon>
        <taxon>Arthropoda</taxon>
        <taxon>Hexapoda</taxon>
        <taxon>Insecta</taxon>
        <taxon>Pterygota</taxon>
        <taxon>Neoptera</taxon>
        <taxon>Endopterygota</taxon>
        <taxon>Diptera</taxon>
        <taxon>Brachycera</taxon>
        <taxon>Muscomorpha</taxon>
        <taxon>Muscoidea</taxon>
        <taxon>Muscidae</taxon>
        <taxon>Stomoxys</taxon>
    </lineage>
</organism>
<feature type="chain" id="PRO_5009326853" evidence="1">
    <location>
        <begin position="26"/>
        <end position="202"/>
    </location>
</feature>
<evidence type="ECO:0000313" key="3">
    <source>
        <dbReference type="Proteomes" id="UP000095300"/>
    </source>
</evidence>
<gene>
    <name evidence="2" type="primary">106095477</name>
</gene>
<dbReference type="AlphaFoldDB" id="A0A1I8PLK4"/>
<sequence>MSTFNSIHFLFGALFLFSAANLTQADNKRLEMSVMTNFINVMEEQIDVMRCMERSCDPLVFEKMLQNENDVESNLQAQSPFSETNELKSEKVAKAVQRSVAKYLLIEPLCQDTSYSCPIPVYKEIPKDIADYINAIQGIVTNGRKCINFSNIDKAINILGEGVEYVEEYRTHSGTSMQRVLPACLHCSNGFNQLCDAATTGY</sequence>
<dbReference type="KEGG" id="scac:106095477"/>
<dbReference type="Proteomes" id="UP000095300">
    <property type="component" value="Unassembled WGS sequence"/>
</dbReference>
<protein>
    <submittedName>
        <fullName evidence="2">Uncharacterized protein</fullName>
    </submittedName>
</protein>
<dbReference type="EnsemblMetazoa" id="SCAU009168-RA">
    <property type="protein sequence ID" value="SCAU009168-PA"/>
    <property type="gene ID" value="SCAU009168"/>
</dbReference>
<evidence type="ECO:0000313" key="2">
    <source>
        <dbReference type="EnsemblMetazoa" id="SCAU009168-PA"/>
    </source>
</evidence>
<keyword evidence="1" id="KW-0732">Signal</keyword>
<accession>A0A1I8PLK4</accession>
<evidence type="ECO:0000256" key="1">
    <source>
        <dbReference type="SAM" id="SignalP"/>
    </source>
</evidence>
<reference evidence="2" key="1">
    <citation type="submission" date="2020-05" db="UniProtKB">
        <authorList>
            <consortium name="EnsemblMetazoa"/>
        </authorList>
    </citation>
    <scope>IDENTIFICATION</scope>
    <source>
        <strain evidence="2">USDA</strain>
    </source>
</reference>
<feature type="signal peptide" evidence="1">
    <location>
        <begin position="1"/>
        <end position="25"/>
    </location>
</feature>